<evidence type="ECO:0000256" key="3">
    <source>
        <dbReference type="ARBA" id="ARBA00022676"/>
    </source>
</evidence>
<dbReference type="Pfam" id="PF13231">
    <property type="entry name" value="PMT_2"/>
    <property type="match status" value="1"/>
</dbReference>
<evidence type="ECO:0000256" key="1">
    <source>
        <dbReference type="ARBA" id="ARBA00004651"/>
    </source>
</evidence>
<evidence type="ECO:0000256" key="5">
    <source>
        <dbReference type="ARBA" id="ARBA00022692"/>
    </source>
</evidence>
<feature type="transmembrane region" description="Helical" evidence="8">
    <location>
        <begin position="181"/>
        <end position="198"/>
    </location>
</feature>
<comment type="subcellular location">
    <subcellularLocation>
        <location evidence="1">Cell membrane</location>
        <topology evidence="1">Multi-pass membrane protein</topology>
    </subcellularLocation>
</comment>
<feature type="transmembrane region" description="Helical" evidence="8">
    <location>
        <begin position="250"/>
        <end position="269"/>
    </location>
</feature>
<evidence type="ECO:0000256" key="7">
    <source>
        <dbReference type="ARBA" id="ARBA00023136"/>
    </source>
</evidence>
<dbReference type="GO" id="GO:0103015">
    <property type="term" value="F:4-amino-4-deoxy-L-arabinose transferase activity"/>
    <property type="evidence" value="ECO:0007669"/>
    <property type="project" value="UniProtKB-EC"/>
</dbReference>
<dbReference type="EMBL" id="CABIKM010000021">
    <property type="protein sequence ID" value="VUZ84927.1"/>
    <property type="molecule type" value="Genomic_DNA"/>
</dbReference>
<dbReference type="GO" id="GO:0010041">
    <property type="term" value="P:response to iron(III) ion"/>
    <property type="evidence" value="ECO:0007669"/>
    <property type="project" value="TreeGrafter"/>
</dbReference>
<dbReference type="EC" id="2.4.2.43" evidence="10"/>
<feature type="transmembrane region" description="Helical" evidence="8">
    <location>
        <begin position="227"/>
        <end position="243"/>
    </location>
</feature>
<keyword evidence="11" id="KW-1185">Reference proteome</keyword>
<feature type="transmembrane region" description="Helical" evidence="8">
    <location>
        <begin position="450"/>
        <end position="470"/>
    </location>
</feature>
<dbReference type="InterPro" id="IPR050297">
    <property type="entry name" value="LipidA_mod_glycosyltrf_83"/>
</dbReference>
<keyword evidence="6 8" id="KW-1133">Transmembrane helix</keyword>
<feature type="transmembrane region" description="Helical" evidence="8">
    <location>
        <begin position="356"/>
        <end position="372"/>
    </location>
</feature>
<gene>
    <name evidence="10" type="primary">arnT_2</name>
    <name evidence="10" type="ORF">MELA_01302</name>
</gene>
<sequence length="579" mass="64585">MRRERGVGAGLKPARTGCKANSPSVQEILQIPPLTKGGTGGFGMGGFLEKEWLASGMLLAWTIFVYYSYLGTPLRGDEGMYAAIARRMVRTGDWLQLVYEGRPYFNKPPLHFWLMALSLVAWGPTEFAVRFPSATFGAGTVFLVYVSGKLLFDRRLGMIAAFITTSTLSAVWHAHQARFDVELAFWMNLAFFTFYLAYRGGGRRLGYLCVAALSMAVATMLKGPVGVLLPGVIACAFVVITRRSKVLAEIPYLLIGLAIFLLVTVPYYLSLGETFNRHFFLEENLTRVFHAPNAPFLYLGMIVTGFFPWSLFLPCAGLYLWKSRSRPLDESDLLLRVWSIGFFVLLSLPAGKAERFLVYLIPPFALLTARYWDDLLRYTRALSVTEARLLRIAACLLGLVGVVGAFVGPQLIRLRFVIPDDVWPIPLMLLLGIGCMAVLYAACRCQPSTIFSSVMTVAIVMTIGLVQYFYPVLARYESAKAIARQVHAVVGDSPLVIYHPGRSLGEDILYYLDRPSPVPELQTPDEIYAAFEAARPIFGLLSKSGFEELERRGHLPVMVLADHSYRQRDFVLVTNRAQL</sequence>
<feature type="domain" description="Glycosyltransferase RgtA/B/C/D-like" evidence="9">
    <location>
        <begin position="106"/>
        <end position="266"/>
    </location>
</feature>
<keyword evidence="4 10" id="KW-0808">Transferase</keyword>
<evidence type="ECO:0000256" key="8">
    <source>
        <dbReference type="SAM" id="Phobius"/>
    </source>
</evidence>
<evidence type="ECO:0000256" key="6">
    <source>
        <dbReference type="ARBA" id="ARBA00022989"/>
    </source>
</evidence>
<feature type="transmembrane region" description="Helical" evidence="8">
    <location>
        <begin position="392"/>
        <end position="412"/>
    </location>
</feature>
<keyword evidence="7 8" id="KW-0472">Membrane</keyword>
<dbReference type="Proteomes" id="UP000334340">
    <property type="component" value="Unassembled WGS sequence"/>
</dbReference>
<keyword evidence="5 8" id="KW-0812">Transmembrane</keyword>
<dbReference type="GO" id="GO:0005886">
    <property type="term" value="C:plasma membrane"/>
    <property type="evidence" value="ECO:0007669"/>
    <property type="project" value="UniProtKB-SubCell"/>
</dbReference>
<dbReference type="PANTHER" id="PTHR33908:SF3">
    <property type="entry name" value="UNDECAPRENYL PHOSPHATE-ALPHA-4-AMINO-4-DEOXY-L-ARABINOSE ARABINOSYL TRANSFERASE"/>
    <property type="match status" value="1"/>
</dbReference>
<evidence type="ECO:0000256" key="2">
    <source>
        <dbReference type="ARBA" id="ARBA00022475"/>
    </source>
</evidence>
<feature type="transmembrane region" description="Helical" evidence="8">
    <location>
        <begin position="333"/>
        <end position="350"/>
    </location>
</feature>
<feature type="transmembrane region" description="Helical" evidence="8">
    <location>
        <begin position="424"/>
        <end position="443"/>
    </location>
</feature>
<keyword evidence="2" id="KW-1003">Cell membrane</keyword>
<feature type="transmembrane region" description="Helical" evidence="8">
    <location>
        <begin position="296"/>
        <end position="321"/>
    </location>
</feature>
<reference evidence="10 11" key="1">
    <citation type="submission" date="2019-07" db="EMBL/GenBank/DDBJ databases">
        <authorList>
            <person name="Cremers G."/>
        </authorList>
    </citation>
    <scope>NUCLEOTIDE SEQUENCE [LARGE SCALE GENOMIC DNA]</scope>
</reference>
<proteinExistence type="predicted"/>
<dbReference type="GO" id="GO:0009103">
    <property type="term" value="P:lipopolysaccharide biosynthetic process"/>
    <property type="evidence" value="ECO:0007669"/>
    <property type="project" value="UniProtKB-ARBA"/>
</dbReference>
<dbReference type="PANTHER" id="PTHR33908">
    <property type="entry name" value="MANNOSYLTRANSFERASE YKCB-RELATED"/>
    <property type="match status" value="1"/>
</dbReference>
<organism evidence="10 11">
    <name type="scientific">Candidatus Methylomirabilis lanthanidiphila</name>
    <dbReference type="NCBI Taxonomy" id="2211376"/>
    <lineage>
        <taxon>Bacteria</taxon>
        <taxon>Candidatus Methylomirabilota</taxon>
        <taxon>Candidatus Methylomirabilia</taxon>
        <taxon>Candidatus Methylomirabilales</taxon>
        <taxon>Candidatus Methylomirabilaceae</taxon>
        <taxon>Candidatus Methylomirabilis</taxon>
    </lineage>
</organism>
<evidence type="ECO:0000256" key="4">
    <source>
        <dbReference type="ARBA" id="ARBA00022679"/>
    </source>
</evidence>
<evidence type="ECO:0000313" key="11">
    <source>
        <dbReference type="Proteomes" id="UP000334340"/>
    </source>
</evidence>
<feature type="transmembrane region" description="Helical" evidence="8">
    <location>
        <begin position="52"/>
        <end position="70"/>
    </location>
</feature>
<protein>
    <submittedName>
        <fullName evidence="10">Undecaprenyl phosphate-alpha-4-amino-4-deoxy-L-arabinose arabinosyl transferase</fullName>
        <ecNumber evidence="10">2.4.2.43</ecNumber>
    </submittedName>
</protein>
<dbReference type="InterPro" id="IPR038731">
    <property type="entry name" value="RgtA/B/C-like"/>
</dbReference>
<evidence type="ECO:0000313" key="10">
    <source>
        <dbReference type="EMBL" id="VUZ84927.1"/>
    </source>
</evidence>
<name>A0A564ZJ68_9BACT</name>
<dbReference type="AlphaFoldDB" id="A0A564ZJ68"/>
<feature type="transmembrane region" description="Helical" evidence="8">
    <location>
        <begin position="127"/>
        <end position="146"/>
    </location>
</feature>
<accession>A0A564ZJ68</accession>
<keyword evidence="3 10" id="KW-0328">Glycosyltransferase</keyword>
<evidence type="ECO:0000259" key="9">
    <source>
        <dbReference type="Pfam" id="PF13231"/>
    </source>
</evidence>